<gene>
    <name evidence="2" type="ORF">MUN86_30855</name>
</gene>
<dbReference type="Gene3D" id="3.90.226.10">
    <property type="entry name" value="2-enoyl-CoA Hydratase, Chain A, domain 1"/>
    <property type="match status" value="1"/>
</dbReference>
<dbReference type="RefSeq" id="WP_245127753.1">
    <property type="nucleotide sequence ID" value="NZ_CP095070.1"/>
</dbReference>
<dbReference type="Proteomes" id="UP000830401">
    <property type="component" value="Plasmid unnamed9"/>
</dbReference>
<proteinExistence type="predicted"/>
<dbReference type="PANTHER" id="PTHR32060:SF22">
    <property type="entry name" value="CARBOXYL-TERMINAL-PROCESSING PEPTIDASE 3, CHLOROPLASTIC"/>
    <property type="match status" value="1"/>
</dbReference>
<reference evidence="2" key="1">
    <citation type="submission" date="2022-04" db="EMBL/GenBank/DDBJ databases">
        <title>Hymenobacter sp. isolated from the air.</title>
        <authorList>
            <person name="Won M."/>
            <person name="Lee C.-M."/>
            <person name="Woen H.-Y."/>
            <person name="Kwon S.-W."/>
        </authorList>
    </citation>
    <scope>NUCLEOTIDE SEQUENCE</scope>
    <source>
        <strain evidence="2">5420S-77</strain>
        <plasmid evidence="2">unnamed9</plasmid>
    </source>
</reference>
<dbReference type="InterPro" id="IPR005151">
    <property type="entry name" value="Tail-specific_protease"/>
</dbReference>
<geneLocation type="plasmid" evidence="2 3">
    <name>unnamed9</name>
</geneLocation>
<protein>
    <submittedName>
        <fullName evidence="2">S41 family peptidase</fullName>
    </submittedName>
</protein>
<keyword evidence="3" id="KW-1185">Reference proteome</keyword>
<evidence type="ECO:0000259" key="1">
    <source>
        <dbReference type="SMART" id="SM00245"/>
    </source>
</evidence>
<feature type="domain" description="Tail specific protease" evidence="1">
    <location>
        <begin position="187"/>
        <end position="428"/>
    </location>
</feature>
<keyword evidence="2" id="KW-0614">Plasmid</keyword>
<evidence type="ECO:0000313" key="2">
    <source>
        <dbReference type="EMBL" id="UOQ69904.1"/>
    </source>
</evidence>
<dbReference type="SUPFAM" id="SSF52096">
    <property type="entry name" value="ClpP/crotonase"/>
    <property type="match status" value="1"/>
</dbReference>
<dbReference type="InterPro" id="IPR029045">
    <property type="entry name" value="ClpP/crotonase-like_dom_sf"/>
</dbReference>
<accession>A0ABY4GHK5</accession>
<name>A0ABY4GHK5_9BACT</name>
<dbReference type="SMART" id="SM00245">
    <property type="entry name" value="TSPc"/>
    <property type="match status" value="1"/>
</dbReference>
<dbReference type="Pfam" id="PF03572">
    <property type="entry name" value="Peptidase_S41"/>
    <property type="match status" value="1"/>
</dbReference>
<dbReference type="PANTHER" id="PTHR32060">
    <property type="entry name" value="TAIL-SPECIFIC PROTEASE"/>
    <property type="match status" value="1"/>
</dbReference>
<organism evidence="2 3">
    <name type="scientific">Hymenobacter volaticus</name>
    <dbReference type="NCBI Taxonomy" id="2932254"/>
    <lineage>
        <taxon>Bacteria</taxon>
        <taxon>Pseudomonadati</taxon>
        <taxon>Bacteroidota</taxon>
        <taxon>Cytophagia</taxon>
        <taxon>Cytophagales</taxon>
        <taxon>Hymenobacteraceae</taxon>
        <taxon>Hymenobacter</taxon>
    </lineage>
</organism>
<dbReference type="EMBL" id="CP095070">
    <property type="protein sequence ID" value="UOQ69904.1"/>
    <property type="molecule type" value="Genomic_DNA"/>
</dbReference>
<evidence type="ECO:0000313" key="3">
    <source>
        <dbReference type="Proteomes" id="UP000830401"/>
    </source>
</evidence>
<sequence length="454" mass="49720">MGRGAWGRQQQTYTARQLSEDATYAQESLQKLHPAPYWHTDPASLDRAFADVKKHLTKPASEAELLQLLSPVIEQIHCGHTELYPSEAAEQHQARVAKPFPLELGLNGEQAVVRQAYASIPKGATVVAINGHELGDVLPRLRAVIPADGHNQTYKQFRMQHDFAALFARHVQATDSFTIAFREPGQPPLRTMRVAGQEQAAPASKYATARTDEDLRTLVLTVPSFATDQEFPAFLEQTFRTLATQRLTSLVIDLRGNAGGRDEYAALLYSYLATEPFRVYQRITVPTADRDLLNRLSVAGVPLLTAIPGYLTGLQPTKTGLAYVNHPGLHLQPPQPNAFRGPVYVLVNGGTFSAAADFAALVRSHQRGVFIGEEVGGGYYGNASLGTAQLTLPHSKLRLLLPLARFESAVSAQGAVAGHGVVPEHPVRYELADLLASRDKELQVCYELLRKAKQ</sequence>